<evidence type="ECO:0000259" key="3">
    <source>
        <dbReference type="Pfam" id="PF08220"/>
    </source>
</evidence>
<sequence length="99" mass="11139">MFKLILGIFIGIAIVWILTRFKHQDPAKAGIEDGEQKQKNLDRVMELVQEKGEISNNDIEQTLGVSDATATRYFDELEGQGKLERTAATGRGVTYRLKN</sequence>
<name>A0A1F5NY87_9BACT</name>
<comment type="caution">
    <text evidence="4">The sequence shown here is derived from an EMBL/GenBank/DDBJ whole genome shotgun (WGS) entry which is preliminary data.</text>
</comment>
<dbReference type="Gene3D" id="1.10.10.10">
    <property type="entry name" value="Winged helix-like DNA-binding domain superfamily/Winged helix DNA-binding domain"/>
    <property type="match status" value="1"/>
</dbReference>
<evidence type="ECO:0000256" key="2">
    <source>
        <dbReference type="ARBA" id="ARBA00023163"/>
    </source>
</evidence>
<proteinExistence type="predicted"/>
<evidence type="ECO:0000313" key="5">
    <source>
        <dbReference type="Proteomes" id="UP000176339"/>
    </source>
</evidence>
<dbReference type="InterPro" id="IPR036388">
    <property type="entry name" value="WH-like_DNA-bd_sf"/>
</dbReference>
<evidence type="ECO:0000256" key="1">
    <source>
        <dbReference type="ARBA" id="ARBA00023015"/>
    </source>
</evidence>
<dbReference type="AlphaFoldDB" id="A0A1F5NY87"/>
<protein>
    <recommendedName>
        <fullName evidence="3">HTH deoR-type domain-containing protein</fullName>
    </recommendedName>
</protein>
<evidence type="ECO:0000313" key="4">
    <source>
        <dbReference type="EMBL" id="OGE82574.1"/>
    </source>
</evidence>
<feature type="domain" description="HTH deoR-type" evidence="3">
    <location>
        <begin position="44"/>
        <end position="86"/>
    </location>
</feature>
<keyword evidence="1" id="KW-0805">Transcription regulation</keyword>
<dbReference type="SUPFAM" id="SSF46785">
    <property type="entry name" value="Winged helix' DNA-binding domain"/>
    <property type="match status" value="1"/>
</dbReference>
<gene>
    <name evidence="4" type="ORF">A2846_00400</name>
</gene>
<organism evidence="4 5">
    <name type="scientific">Candidatus Doudnabacteria bacterium RIFCSPHIGHO2_01_FULL_49_9</name>
    <dbReference type="NCBI Taxonomy" id="1817827"/>
    <lineage>
        <taxon>Bacteria</taxon>
        <taxon>Candidatus Doudnaibacteriota</taxon>
    </lineage>
</organism>
<keyword evidence="2" id="KW-0804">Transcription</keyword>
<dbReference type="InterPro" id="IPR036390">
    <property type="entry name" value="WH_DNA-bd_sf"/>
</dbReference>
<dbReference type="Pfam" id="PF08220">
    <property type="entry name" value="HTH_DeoR"/>
    <property type="match status" value="1"/>
</dbReference>
<accession>A0A1F5NY87</accession>
<dbReference type="Proteomes" id="UP000176339">
    <property type="component" value="Unassembled WGS sequence"/>
</dbReference>
<dbReference type="GO" id="GO:0003700">
    <property type="term" value="F:DNA-binding transcription factor activity"/>
    <property type="evidence" value="ECO:0007669"/>
    <property type="project" value="InterPro"/>
</dbReference>
<dbReference type="InterPro" id="IPR001034">
    <property type="entry name" value="DeoR_HTH"/>
</dbReference>
<reference evidence="4 5" key="1">
    <citation type="journal article" date="2016" name="Nat. Commun.">
        <title>Thousands of microbial genomes shed light on interconnected biogeochemical processes in an aquifer system.</title>
        <authorList>
            <person name="Anantharaman K."/>
            <person name="Brown C.T."/>
            <person name="Hug L.A."/>
            <person name="Sharon I."/>
            <person name="Castelle C.J."/>
            <person name="Probst A.J."/>
            <person name="Thomas B.C."/>
            <person name="Singh A."/>
            <person name="Wilkins M.J."/>
            <person name="Karaoz U."/>
            <person name="Brodie E.L."/>
            <person name="Williams K.H."/>
            <person name="Hubbard S.S."/>
            <person name="Banfield J.F."/>
        </authorList>
    </citation>
    <scope>NUCLEOTIDE SEQUENCE [LARGE SCALE GENOMIC DNA]</scope>
</reference>
<dbReference type="EMBL" id="MFEN01000068">
    <property type="protein sequence ID" value="OGE82574.1"/>
    <property type="molecule type" value="Genomic_DNA"/>
</dbReference>